<feature type="region of interest" description="Disordered" evidence="1">
    <location>
        <begin position="1"/>
        <end position="138"/>
    </location>
</feature>
<organism evidence="2 3">
    <name type="scientific">Meloidogyne enterolobii</name>
    <name type="common">Root-knot nematode worm</name>
    <name type="synonym">Meloidogyne mayaguensis</name>
    <dbReference type="NCBI Taxonomy" id="390850"/>
    <lineage>
        <taxon>Eukaryota</taxon>
        <taxon>Metazoa</taxon>
        <taxon>Ecdysozoa</taxon>
        <taxon>Nematoda</taxon>
        <taxon>Chromadorea</taxon>
        <taxon>Rhabditida</taxon>
        <taxon>Tylenchina</taxon>
        <taxon>Tylenchomorpha</taxon>
        <taxon>Tylenchoidea</taxon>
        <taxon>Meloidogynidae</taxon>
        <taxon>Meloidogyninae</taxon>
        <taxon>Meloidogyne</taxon>
    </lineage>
</organism>
<evidence type="ECO:0000256" key="1">
    <source>
        <dbReference type="SAM" id="MobiDB-lite"/>
    </source>
</evidence>
<dbReference type="AlphaFoldDB" id="A0A6V7UVX0"/>
<sequence length="138" mass="14983">MLPPPPSSNVPVKEPSLPRLPILNTPAKGTSTDSHPPPNVGWAPTIGLAKDPSTASPNAVVLHPIGLSKKKDTATSITTSSTNSSDSSVGTTERTQEDDGGILTVPRKKEKSRRKKHKRKRHSKSKRKRSKRSKRGRR</sequence>
<feature type="compositionally biased region" description="Basic residues" evidence="1">
    <location>
        <begin position="106"/>
        <end position="138"/>
    </location>
</feature>
<accession>A0A6V7UVX0</accession>
<reference evidence="2 3" key="1">
    <citation type="submission" date="2020-08" db="EMBL/GenBank/DDBJ databases">
        <authorList>
            <person name="Koutsovoulos G."/>
            <person name="Danchin GJ E."/>
        </authorList>
    </citation>
    <scope>NUCLEOTIDE SEQUENCE [LARGE SCALE GENOMIC DNA]</scope>
</reference>
<evidence type="ECO:0000313" key="2">
    <source>
        <dbReference type="EMBL" id="CAD2165891.1"/>
    </source>
</evidence>
<feature type="compositionally biased region" description="Low complexity" evidence="1">
    <location>
        <begin position="74"/>
        <end position="92"/>
    </location>
</feature>
<proteinExistence type="predicted"/>
<name>A0A6V7UVX0_MELEN</name>
<comment type="caution">
    <text evidence="2">The sequence shown here is derived from an EMBL/GenBank/DDBJ whole genome shotgun (WGS) entry which is preliminary data.</text>
</comment>
<dbReference type="Proteomes" id="UP000580250">
    <property type="component" value="Unassembled WGS sequence"/>
</dbReference>
<evidence type="ECO:0000313" key="3">
    <source>
        <dbReference type="Proteomes" id="UP000580250"/>
    </source>
</evidence>
<dbReference type="EMBL" id="CAJEWN010000113">
    <property type="protein sequence ID" value="CAD2165891.1"/>
    <property type="molecule type" value="Genomic_DNA"/>
</dbReference>
<gene>
    <name evidence="2" type="ORF">MENT_LOCUS17459</name>
</gene>
<protein>
    <submittedName>
        <fullName evidence="2">Uncharacterized protein</fullName>
    </submittedName>
</protein>